<evidence type="ECO:0000313" key="2">
    <source>
        <dbReference type="Proteomes" id="UP000198538"/>
    </source>
</evidence>
<dbReference type="RefSeq" id="WP_090923432.1">
    <property type="nucleotide sequence ID" value="NZ_FMVM01000015.1"/>
</dbReference>
<proteinExistence type="predicted"/>
<accession>A0A1G5KGX9</accession>
<dbReference type="STRING" id="582692.SAMN05720606_11515"/>
<name>A0A1G5KGX9_9BACL</name>
<gene>
    <name evidence="1" type="ORF">SAMN05720606_11515</name>
</gene>
<evidence type="ECO:0000313" key="1">
    <source>
        <dbReference type="EMBL" id="SCY99654.1"/>
    </source>
</evidence>
<dbReference type="Proteomes" id="UP000198538">
    <property type="component" value="Unassembled WGS sequence"/>
</dbReference>
<dbReference type="AlphaFoldDB" id="A0A1G5KGX9"/>
<sequence>MERITQMDKVIFRAHLLQAIDEIRERDQLEYDEMGLLIEPAPELDKSLNGADEMMRLVVLAPQNVEHRHFTVDEAVDLLCWHAPLVPLWIDVSLVEVEQKRAIFRLICSLRLRKPTQLLHAETGHAPFRVVVSDK</sequence>
<dbReference type="EMBL" id="FMVM01000015">
    <property type="protein sequence ID" value="SCY99654.1"/>
    <property type="molecule type" value="Genomic_DNA"/>
</dbReference>
<organism evidence="1 2">
    <name type="scientific">Paenibacillus polysaccharolyticus</name>
    <dbReference type="NCBI Taxonomy" id="582692"/>
    <lineage>
        <taxon>Bacteria</taxon>
        <taxon>Bacillati</taxon>
        <taxon>Bacillota</taxon>
        <taxon>Bacilli</taxon>
        <taxon>Bacillales</taxon>
        <taxon>Paenibacillaceae</taxon>
        <taxon>Paenibacillus</taxon>
    </lineage>
</organism>
<protein>
    <submittedName>
        <fullName evidence="1">Uncharacterized protein</fullName>
    </submittedName>
</protein>
<reference evidence="2" key="1">
    <citation type="submission" date="2016-10" db="EMBL/GenBank/DDBJ databases">
        <authorList>
            <person name="Varghese N."/>
            <person name="Submissions S."/>
        </authorList>
    </citation>
    <scope>NUCLEOTIDE SEQUENCE [LARGE SCALE GENOMIC DNA]</scope>
    <source>
        <strain evidence="2">BL9</strain>
    </source>
</reference>
<keyword evidence="2" id="KW-1185">Reference proteome</keyword>